<reference evidence="3 4" key="1">
    <citation type="journal article" date="2013" name="Curr. Biol.">
        <title>The Genome of the Foraminiferan Reticulomyxa filosa.</title>
        <authorList>
            <person name="Glockner G."/>
            <person name="Hulsmann N."/>
            <person name="Schleicher M."/>
            <person name="Noegel A.A."/>
            <person name="Eichinger L."/>
            <person name="Gallinger C."/>
            <person name="Pawlowski J."/>
            <person name="Sierra R."/>
            <person name="Euteneuer U."/>
            <person name="Pillet L."/>
            <person name="Moustafa A."/>
            <person name="Platzer M."/>
            <person name="Groth M."/>
            <person name="Szafranski K."/>
            <person name="Schliwa M."/>
        </authorList>
    </citation>
    <scope>NUCLEOTIDE SEQUENCE [LARGE SCALE GENOMIC DNA]</scope>
</reference>
<keyword evidence="4" id="KW-1185">Reference proteome</keyword>
<comment type="caution">
    <text evidence="3">The sequence shown here is derived from an EMBL/GenBank/DDBJ whole genome shotgun (WGS) entry which is preliminary data.</text>
</comment>
<evidence type="ECO:0000313" key="3">
    <source>
        <dbReference type="EMBL" id="ETO20800.1"/>
    </source>
</evidence>
<keyword evidence="2" id="KW-1133">Transmembrane helix</keyword>
<protein>
    <submittedName>
        <fullName evidence="3">Uncharacterized protein</fullName>
    </submittedName>
</protein>
<feature type="transmembrane region" description="Helical" evidence="2">
    <location>
        <begin position="127"/>
        <end position="148"/>
    </location>
</feature>
<keyword evidence="2" id="KW-0812">Transmembrane</keyword>
<accession>X6N3E1</accession>
<keyword evidence="2" id="KW-0472">Membrane</keyword>
<organism evidence="3 4">
    <name type="scientific">Reticulomyxa filosa</name>
    <dbReference type="NCBI Taxonomy" id="46433"/>
    <lineage>
        <taxon>Eukaryota</taxon>
        <taxon>Sar</taxon>
        <taxon>Rhizaria</taxon>
        <taxon>Retaria</taxon>
        <taxon>Foraminifera</taxon>
        <taxon>Monothalamids</taxon>
        <taxon>Reticulomyxidae</taxon>
        <taxon>Reticulomyxa</taxon>
    </lineage>
</organism>
<dbReference type="Proteomes" id="UP000023152">
    <property type="component" value="Unassembled WGS sequence"/>
</dbReference>
<feature type="transmembrane region" description="Helical" evidence="2">
    <location>
        <begin position="86"/>
        <end position="107"/>
    </location>
</feature>
<name>X6N3E1_RETFI</name>
<evidence type="ECO:0000256" key="2">
    <source>
        <dbReference type="SAM" id="Phobius"/>
    </source>
</evidence>
<feature type="compositionally biased region" description="Basic and acidic residues" evidence="1">
    <location>
        <begin position="34"/>
        <end position="43"/>
    </location>
</feature>
<dbReference type="EMBL" id="ASPP01012253">
    <property type="protein sequence ID" value="ETO20800.1"/>
    <property type="molecule type" value="Genomic_DNA"/>
</dbReference>
<evidence type="ECO:0000313" key="4">
    <source>
        <dbReference type="Proteomes" id="UP000023152"/>
    </source>
</evidence>
<feature type="region of interest" description="Disordered" evidence="1">
    <location>
        <begin position="1"/>
        <end position="51"/>
    </location>
</feature>
<gene>
    <name evidence="3" type="ORF">RFI_16417</name>
</gene>
<sequence length="173" mass="20461">MAEKKTLYPNLKAHQRLEENATEEPSAFRMQTMEQHKKQKEEAPFSEQGVSKAKIVKKEEENDNFGCGESEYGLRMNYKNRQWNDMLPLVAWVEMMAVMLYALISVYKDGHTSHLRTQTNKGAKQFVGVLFTLSAVAILCGFMWTTCLKKFRFKTQQFFFFFFFLKQRWFGEY</sequence>
<proteinExistence type="predicted"/>
<dbReference type="AlphaFoldDB" id="X6N3E1"/>
<evidence type="ECO:0000256" key="1">
    <source>
        <dbReference type="SAM" id="MobiDB-lite"/>
    </source>
</evidence>